<dbReference type="CDD" id="cd12148">
    <property type="entry name" value="fungal_TF_MHR"/>
    <property type="match status" value="1"/>
</dbReference>
<sequence length="654" mass="71407">MVRLITACESCVRKVQAATRHGTLGEPSPPHTTALAQAPLPPQAPLLAPVAQTQAVQAPADAAGTSDLLARIAHLEASIAQMASAAAQPQPTQPPLPTHHGSHGAHASPPSLAPLPSLPQFVSDARPSVWTPEERALIDVPGLLDPFASVHAHMLLVSREFLLECVTESKLMELLVKSMSCALRARRSSNPYRTVASRLFGDASVELKRAIQSAAVTNVLAIQLMSFCCLPNDHGGAFISFIELARRMALELHLNDEQALRAMPISEARRNDYRCVWFGTARMCWLFSIGWGAHMLPREDLHLLCYPQDLPLRPPVAKQLDDDPSDINRRIDFELASNTTQGWFIPPVPGRGVLANMLAVEHILSSASRGMDSPMFSKSFAVAPLNNNMLQHELDRRFMMLEASLDSWLQHAPDDIRFFEQRARAALSTAGPGIDESATDAEIDGADQTTASPPCSYFSNLSIRRAFTALSTYKLARILLRHRELVRIISTTPHSAANSRVFRESLGWALGYTSLLDIALQHRAFKFIGPIGRFHTSYIGIVLTAAKHLIGVADETKAQILEAISLVNQTIEVTGRLWDQAHAMIDIFMLEHLDAVGDPVEIFKQAHNIQASAPQGKPGESDGSPSEPHSYESSPMDGVRTDVVDTPSVSSLQF</sequence>
<keyword evidence="5" id="KW-0539">Nucleus</keyword>
<evidence type="ECO:0000313" key="7">
    <source>
        <dbReference type="EMBL" id="KAL2912737.1"/>
    </source>
</evidence>
<evidence type="ECO:0000256" key="4">
    <source>
        <dbReference type="ARBA" id="ARBA00023163"/>
    </source>
</evidence>
<reference evidence="7 8" key="1">
    <citation type="submission" date="2023-09" db="EMBL/GenBank/DDBJ databases">
        <title>Pangenome analysis of Batrachochytrium dendrobatidis and related Chytrids.</title>
        <authorList>
            <person name="Yacoub M.N."/>
            <person name="Stajich J.E."/>
            <person name="James T.Y."/>
        </authorList>
    </citation>
    <scope>NUCLEOTIDE SEQUENCE [LARGE SCALE GENOMIC DNA]</scope>
    <source>
        <strain evidence="7 8">JEL0888</strain>
    </source>
</reference>
<keyword evidence="2" id="KW-0479">Metal-binding</keyword>
<evidence type="ECO:0008006" key="9">
    <source>
        <dbReference type="Google" id="ProtNLM"/>
    </source>
</evidence>
<evidence type="ECO:0000256" key="6">
    <source>
        <dbReference type="SAM" id="MobiDB-lite"/>
    </source>
</evidence>
<evidence type="ECO:0000256" key="5">
    <source>
        <dbReference type="ARBA" id="ARBA00023242"/>
    </source>
</evidence>
<name>A0ABR4MZN8_9FUNG</name>
<accession>A0ABR4MZN8</accession>
<protein>
    <recommendedName>
        <fullName evidence="9">Transcription factor domain-containing protein</fullName>
    </recommendedName>
</protein>
<gene>
    <name evidence="7" type="ORF">HK105_207729</name>
</gene>
<keyword evidence="3" id="KW-0805">Transcription regulation</keyword>
<evidence type="ECO:0000256" key="1">
    <source>
        <dbReference type="ARBA" id="ARBA00004123"/>
    </source>
</evidence>
<dbReference type="InterPro" id="IPR050815">
    <property type="entry name" value="TF_fung"/>
</dbReference>
<proteinExistence type="predicted"/>
<evidence type="ECO:0000256" key="3">
    <source>
        <dbReference type="ARBA" id="ARBA00023015"/>
    </source>
</evidence>
<dbReference type="PANTHER" id="PTHR47338:SF5">
    <property type="entry name" value="ZN(II)2CYS6 TRANSCRIPTION FACTOR (EUROFUNG)"/>
    <property type="match status" value="1"/>
</dbReference>
<comment type="caution">
    <text evidence="7">The sequence shown here is derived from an EMBL/GenBank/DDBJ whole genome shotgun (WGS) entry which is preliminary data.</text>
</comment>
<feature type="region of interest" description="Disordered" evidence="6">
    <location>
        <begin position="611"/>
        <end position="654"/>
    </location>
</feature>
<evidence type="ECO:0000313" key="8">
    <source>
        <dbReference type="Proteomes" id="UP001527925"/>
    </source>
</evidence>
<keyword evidence="8" id="KW-1185">Reference proteome</keyword>
<organism evidence="7 8">
    <name type="scientific">Polyrhizophydium stewartii</name>
    <dbReference type="NCBI Taxonomy" id="2732419"/>
    <lineage>
        <taxon>Eukaryota</taxon>
        <taxon>Fungi</taxon>
        <taxon>Fungi incertae sedis</taxon>
        <taxon>Chytridiomycota</taxon>
        <taxon>Chytridiomycota incertae sedis</taxon>
        <taxon>Chytridiomycetes</taxon>
        <taxon>Rhizophydiales</taxon>
        <taxon>Rhizophydiales incertae sedis</taxon>
        <taxon>Polyrhizophydium</taxon>
    </lineage>
</organism>
<dbReference type="PANTHER" id="PTHR47338">
    <property type="entry name" value="ZN(II)2CYS6 TRANSCRIPTION FACTOR (EUROFUNG)-RELATED"/>
    <property type="match status" value="1"/>
</dbReference>
<keyword evidence="4" id="KW-0804">Transcription</keyword>
<feature type="compositionally biased region" description="Low complexity" evidence="6">
    <location>
        <begin position="624"/>
        <end position="635"/>
    </location>
</feature>
<dbReference type="EMBL" id="JADGIZ020000058">
    <property type="protein sequence ID" value="KAL2912737.1"/>
    <property type="molecule type" value="Genomic_DNA"/>
</dbReference>
<feature type="region of interest" description="Disordered" evidence="6">
    <location>
        <begin position="82"/>
        <end position="118"/>
    </location>
</feature>
<dbReference type="Proteomes" id="UP001527925">
    <property type="component" value="Unassembled WGS sequence"/>
</dbReference>
<evidence type="ECO:0000256" key="2">
    <source>
        <dbReference type="ARBA" id="ARBA00022723"/>
    </source>
</evidence>
<comment type="subcellular location">
    <subcellularLocation>
        <location evidence="1">Nucleus</location>
    </subcellularLocation>
</comment>